<dbReference type="OrthoDB" id="28939at2759"/>
<name>A0A0D7BTY4_9AGAR</name>
<feature type="region of interest" description="Disordered" evidence="1">
    <location>
        <begin position="189"/>
        <end position="237"/>
    </location>
</feature>
<dbReference type="AlphaFoldDB" id="A0A0D7BTY4"/>
<feature type="compositionally biased region" description="Polar residues" evidence="1">
    <location>
        <begin position="87"/>
        <end position="100"/>
    </location>
</feature>
<accession>A0A0D7BTY4</accession>
<dbReference type="STRING" id="1314674.A0A0D7BTY4"/>
<dbReference type="Proteomes" id="UP000054007">
    <property type="component" value="Unassembled WGS sequence"/>
</dbReference>
<reference evidence="2 3" key="1">
    <citation type="journal article" date="2015" name="Fungal Genet. Biol.">
        <title>Evolution of novel wood decay mechanisms in Agaricales revealed by the genome sequences of Fistulina hepatica and Cylindrobasidium torrendii.</title>
        <authorList>
            <person name="Floudas D."/>
            <person name="Held B.W."/>
            <person name="Riley R."/>
            <person name="Nagy L.G."/>
            <person name="Koehler G."/>
            <person name="Ransdell A.S."/>
            <person name="Younus H."/>
            <person name="Chow J."/>
            <person name="Chiniquy J."/>
            <person name="Lipzen A."/>
            <person name="Tritt A."/>
            <person name="Sun H."/>
            <person name="Haridas S."/>
            <person name="LaButti K."/>
            <person name="Ohm R.A."/>
            <person name="Kues U."/>
            <person name="Blanchette R.A."/>
            <person name="Grigoriev I.V."/>
            <person name="Minto R.E."/>
            <person name="Hibbett D.S."/>
        </authorList>
    </citation>
    <scope>NUCLEOTIDE SEQUENCE [LARGE SCALE GENOMIC DNA]</scope>
    <source>
        <strain evidence="2 3">FP15055 ss-10</strain>
    </source>
</reference>
<dbReference type="Pfam" id="PF06677">
    <property type="entry name" value="Auto_anti-p27"/>
    <property type="match status" value="2"/>
</dbReference>
<keyword evidence="3" id="KW-1185">Reference proteome</keyword>
<sequence length="309" mass="32489">MATNVSDILGEYMLKGWILTDRGCPNADCGVPLMRSPAARSPTVHFCAGCDNKPDSTVERPSLQLVASVEPSISSISSGSHLSRASTPPTELSSGLSSPTFALPPETAESRRRREQSDIASTEIGRRLLKGWAMLAEECPNTQCYGVPLVRAPRSNDTDEPIKECVVCETRYLSTSDWAGRPTLTPVVTGPPVSGPDFAGLPVSSARLASPGKPPTPTGPQHIQPDVLAPSPALTSTSTGTVLSTLDNAAAALERSLQSLTAKLVSLTDGTSPMDPSAIGAAADAVTKTTQALTQVKQLQWSEKQNLMQ</sequence>
<evidence type="ECO:0000313" key="2">
    <source>
        <dbReference type="EMBL" id="KIY73680.1"/>
    </source>
</evidence>
<dbReference type="PANTHER" id="PTHR16537:SF1">
    <property type="entry name" value="PROTEIN ZNRD2"/>
    <property type="match status" value="1"/>
</dbReference>
<evidence type="ECO:0000313" key="3">
    <source>
        <dbReference type="Proteomes" id="UP000054007"/>
    </source>
</evidence>
<evidence type="ECO:0008006" key="4">
    <source>
        <dbReference type="Google" id="ProtNLM"/>
    </source>
</evidence>
<proteinExistence type="predicted"/>
<evidence type="ECO:0000256" key="1">
    <source>
        <dbReference type="SAM" id="MobiDB-lite"/>
    </source>
</evidence>
<feature type="region of interest" description="Disordered" evidence="1">
    <location>
        <begin position="75"/>
        <end position="119"/>
    </location>
</feature>
<organism evidence="2 3">
    <name type="scientific">Cylindrobasidium torrendii FP15055 ss-10</name>
    <dbReference type="NCBI Taxonomy" id="1314674"/>
    <lineage>
        <taxon>Eukaryota</taxon>
        <taxon>Fungi</taxon>
        <taxon>Dikarya</taxon>
        <taxon>Basidiomycota</taxon>
        <taxon>Agaricomycotina</taxon>
        <taxon>Agaricomycetes</taxon>
        <taxon>Agaricomycetidae</taxon>
        <taxon>Agaricales</taxon>
        <taxon>Marasmiineae</taxon>
        <taxon>Physalacriaceae</taxon>
        <taxon>Cylindrobasidium</taxon>
    </lineage>
</organism>
<dbReference type="EMBL" id="KN880434">
    <property type="protein sequence ID" value="KIY73680.1"/>
    <property type="molecule type" value="Genomic_DNA"/>
</dbReference>
<dbReference type="PANTHER" id="PTHR16537">
    <property type="entry name" value="SJOEGREN SYNDROME/SCLERODERMA AUTOANTIGEN 1"/>
    <property type="match status" value="1"/>
</dbReference>
<protein>
    <recommendedName>
        <fullName evidence="4">Sjogrens syndrome scleroderma autoantigen 1 family protein</fullName>
    </recommendedName>
</protein>
<dbReference type="InterPro" id="IPR051888">
    <property type="entry name" value="UPF0148_domain"/>
</dbReference>
<dbReference type="InterPro" id="IPR009563">
    <property type="entry name" value="SSSCA1"/>
</dbReference>
<feature type="compositionally biased region" description="Basic and acidic residues" evidence="1">
    <location>
        <begin position="108"/>
        <end position="117"/>
    </location>
</feature>
<feature type="compositionally biased region" description="Low complexity" evidence="1">
    <location>
        <begin position="75"/>
        <end position="86"/>
    </location>
</feature>
<gene>
    <name evidence="2" type="ORF">CYLTODRAFT_190909</name>
</gene>